<dbReference type="Proteomes" id="UP000029839">
    <property type="component" value="Unassembled WGS sequence"/>
</dbReference>
<name>A0A0A0BR98_9CELL</name>
<evidence type="ECO:0000259" key="6">
    <source>
        <dbReference type="PROSITE" id="PS50931"/>
    </source>
</evidence>
<dbReference type="RefSeq" id="WP_043607001.1">
    <property type="nucleotide sequence ID" value="NZ_AXCY01000049.1"/>
</dbReference>
<evidence type="ECO:0000256" key="3">
    <source>
        <dbReference type="ARBA" id="ARBA00023125"/>
    </source>
</evidence>
<reference evidence="7 8" key="2">
    <citation type="journal article" date="2015" name="Stand. Genomic Sci.">
        <title>Draft genome sequence of Cellulomonas carbonis T26(T) and comparative analysis of six Cellulomonas genomes.</title>
        <authorList>
            <person name="Zhuang W."/>
            <person name="Zhang S."/>
            <person name="Xia X."/>
            <person name="Wang G."/>
        </authorList>
    </citation>
    <scope>NUCLEOTIDE SEQUENCE [LARGE SCALE GENOMIC DNA]</scope>
    <source>
        <strain evidence="7 8">T26</strain>
    </source>
</reference>
<dbReference type="GO" id="GO:0003700">
    <property type="term" value="F:DNA-binding transcription factor activity"/>
    <property type="evidence" value="ECO:0007669"/>
    <property type="project" value="InterPro"/>
</dbReference>
<dbReference type="OrthoDB" id="3252676at2"/>
<organism evidence="7 8">
    <name type="scientific">Cellulomonas carbonis T26</name>
    <dbReference type="NCBI Taxonomy" id="947969"/>
    <lineage>
        <taxon>Bacteria</taxon>
        <taxon>Bacillati</taxon>
        <taxon>Actinomycetota</taxon>
        <taxon>Actinomycetes</taxon>
        <taxon>Micrococcales</taxon>
        <taxon>Cellulomonadaceae</taxon>
        <taxon>Cellulomonas</taxon>
    </lineage>
</organism>
<dbReference type="InterPro" id="IPR017685">
    <property type="entry name" value="ArgP"/>
</dbReference>
<dbReference type="InterPro" id="IPR000847">
    <property type="entry name" value="LysR_HTH_N"/>
</dbReference>
<evidence type="ECO:0000256" key="4">
    <source>
        <dbReference type="ARBA" id="ARBA00023159"/>
    </source>
</evidence>
<evidence type="ECO:0000313" key="8">
    <source>
        <dbReference type="Proteomes" id="UP000029839"/>
    </source>
</evidence>
<dbReference type="InterPro" id="IPR050176">
    <property type="entry name" value="LTTR"/>
</dbReference>
<keyword evidence="3" id="KW-0238">DNA-binding</keyword>
<evidence type="ECO:0000256" key="5">
    <source>
        <dbReference type="ARBA" id="ARBA00023163"/>
    </source>
</evidence>
<comment type="similarity">
    <text evidence="1">Belongs to the LysR transcriptional regulatory family.</text>
</comment>
<keyword evidence="4" id="KW-0010">Activator</keyword>
<dbReference type="PANTHER" id="PTHR30579:SF2">
    <property type="entry name" value="HTH-TYPE TRANSCRIPTIONAL REGULATOR ARGP"/>
    <property type="match status" value="1"/>
</dbReference>
<keyword evidence="2" id="KW-0805">Transcription regulation</keyword>
<dbReference type="SUPFAM" id="SSF53850">
    <property type="entry name" value="Periplasmic binding protein-like II"/>
    <property type="match status" value="1"/>
</dbReference>
<keyword evidence="8" id="KW-1185">Reference proteome</keyword>
<accession>A0A0A0BR98</accession>
<dbReference type="Pfam" id="PF00126">
    <property type="entry name" value="HTH_1"/>
    <property type="match status" value="1"/>
</dbReference>
<dbReference type="Gene3D" id="1.10.10.10">
    <property type="entry name" value="Winged helix-like DNA-binding domain superfamily/Winged helix DNA-binding domain"/>
    <property type="match status" value="1"/>
</dbReference>
<proteinExistence type="inferred from homology"/>
<dbReference type="PROSITE" id="PS50931">
    <property type="entry name" value="HTH_LYSR"/>
    <property type="match status" value="1"/>
</dbReference>
<keyword evidence="5" id="KW-0804">Transcription</keyword>
<dbReference type="NCBIfam" id="NF002964">
    <property type="entry name" value="PRK03635.1"/>
    <property type="match status" value="1"/>
</dbReference>
<evidence type="ECO:0000256" key="2">
    <source>
        <dbReference type="ARBA" id="ARBA00023015"/>
    </source>
</evidence>
<reference evidence="7 8" key="1">
    <citation type="submission" date="2013-08" db="EMBL/GenBank/DDBJ databases">
        <title>Genome sequencing of Cellulomonas carbonis T26.</title>
        <authorList>
            <person name="Chen F."/>
            <person name="Li Y."/>
            <person name="Wang G."/>
        </authorList>
    </citation>
    <scope>NUCLEOTIDE SEQUENCE [LARGE SCALE GENOMIC DNA]</scope>
    <source>
        <strain evidence="7 8">T26</strain>
    </source>
</reference>
<dbReference type="SUPFAM" id="SSF46785">
    <property type="entry name" value="Winged helix' DNA-binding domain"/>
    <property type="match status" value="1"/>
</dbReference>
<evidence type="ECO:0000313" key="7">
    <source>
        <dbReference type="EMBL" id="KGM10480.1"/>
    </source>
</evidence>
<dbReference type="NCBIfam" id="TIGR03298">
    <property type="entry name" value="argP"/>
    <property type="match status" value="1"/>
</dbReference>
<comment type="caution">
    <text evidence="7">The sequence shown here is derived from an EMBL/GenBank/DDBJ whole genome shotgun (WGS) entry which is preliminary data.</text>
</comment>
<dbReference type="InterPro" id="IPR036388">
    <property type="entry name" value="WH-like_DNA-bd_sf"/>
</dbReference>
<dbReference type="InterPro" id="IPR005119">
    <property type="entry name" value="LysR_subst-bd"/>
</dbReference>
<dbReference type="InterPro" id="IPR036390">
    <property type="entry name" value="WH_DNA-bd_sf"/>
</dbReference>
<sequence length="290" mass="30585">MRVRPEQLAALAAIVDHGTFDAAARALSVTPSAISQRVRALEAAVGHVVVVRTSPARTTPAGDVLLRMARQQALVESEALAALSGTDAPTREVSVAVNADSLATWFRAVLASAAGWTDVTLRLHVEDQDHSSALLRSGAAVAAVTSDAEAVQGCSVERLGTMRYVPVAAPSVADRLLAREGPGWAGTPVVRFDRKDELQDRVLAAQGVRVPPPTHHVPSPGGFVAAVRAGLGWGVVPRDQLGDDLTTGRLVRLPADDVEVPLHWQCWRLRTATVDRLSAAVRAAARTLDA</sequence>
<protein>
    <submittedName>
        <fullName evidence="7">LysR family transcriptional regulator</fullName>
    </submittedName>
</protein>
<dbReference type="EMBL" id="AXCY01000049">
    <property type="protein sequence ID" value="KGM10480.1"/>
    <property type="molecule type" value="Genomic_DNA"/>
</dbReference>
<dbReference type="Gene3D" id="3.40.190.290">
    <property type="match status" value="1"/>
</dbReference>
<dbReference type="AlphaFoldDB" id="A0A0A0BR98"/>
<feature type="domain" description="HTH lysR-type" evidence="6">
    <location>
        <begin position="1"/>
        <end position="59"/>
    </location>
</feature>
<dbReference type="PANTHER" id="PTHR30579">
    <property type="entry name" value="TRANSCRIPTIONAL REGULATOR"/>
    <property type="match status" value="1"/>
</dbReference>
<gene>
    <name evidence="7" type="ORF">N868_15305</name>
</gene>
<evidence type="ECO:0000256" key="1">
    <source>
        <dbReference type="ARBA" id="ARBA00009437"/>
    </source>
</evidence>
<dbReference type="Pfam" id="PF03466">
    <property type="entry name" value="LysR_substrate"/>
    <property type="match status" value="1"/>
</dbReference>
<dbReference type="GO" id="GO:0003677">
    <property type="term" value="F:DNA binding"/>
    <property type="evidence" value="ECO:0007669"/>
    <property type="project" value="UniProtKB-KW"/>
</dbReference>